<evidence type="ECO:0000313" key="2">
    <source>
        <dbReference type="EMBL" id="QXT41157.1"/>
    </source>
</evidence>
<organism evidence="2 3">
    <name type="scientific">Gymnodinialimonas ceratoperidinii</name>
    <dbReference type="NCBI Taxonomy" id="2856823"/>
    <lineage>
        <taxon>Bacteria</taxon>
        <taxon>Pseudomonadati</taxon>
        <taxon>Pseudomonadota</taxon>
        <taxon>Alphaproteobacteria</taxon>
        <taxon>Rhodobacterales</taxon>
        <taxon>Paracoccaceae</taxon>
        <taxon>Gymnodinialimonas</taxon>
    </lineage>
</organism>
<dbReference type="Proteomes" id="UP000825009">
    <property type="component" value="Chromosome"/>
</dbReference>
<name>A0A8F6TYB4_9RHOB</name>
<evidence type="ECO:0000313" key="3">
    <source>
        <dbReference type="Proteomes" id="UP000825009"/>
    </source>
</evidence>
<keyword evidence="1" id="KW-0812">Transmembrane</keyword>
<accession>A0A8F6TYB4</accession>
<keyword evidence="1" id="KW-0472">Membrane</keyword>
<evidence type="ECO:0000256" key="1">
    <source>
        <dbReference type="SAM" id="Phobius"/>
    </source>
</evidence>
<sequence>MKTSTDWKGVRWESVKGVANNDFTRVVALIPVAGYLILFNDEIAAMASFDSLAGVGEADRSPFFLDGLTKLRLVFFGSLFVLCSFLIYRLFRPGILEASKNDLEFSELVRQRYSVYELVQMEEHVHSETWTERTAAFWMVLGKRRPRKPVVSGYRPDVRVHMFSKHGDYIGFLAREWWVGMMHTHRPARISSLVFGAGGYAMLALPTLDIAQAVLQQLFTG</sequence>
<protein>
    <submittedName>
        <fullName evidence="2">Uncharacterized protein</fullName>
    </submittedName>
</protein>
<keyword evidence="3" id="KW-1185">Reference proteome</keyword>
<feature type="transmembrane region" description="Helical" evidence="1">
    <location>
        <begin position="71"/>
        <end position="91"/>
    </location>
</feature>
<gene>
    <name evidence="2" type="ORF">KYE46_08100</name>
</gene>
<reference evidence="2 3" key="1">
    <citation type="submission" date="2021-07" db="EMBL/GenBank/DDBJ databases">
        <title>A novel Jannaschia species isolated from marine dinoflagellate Ceratoperidinium margalefii.</title>
        <authorList>
            <person name="Jiang Y."/>
            <person name="Li Z."/>
        </authorList>
    </citation>
    <scope>NUCLEOTIDE SEQUENCE [LARGE SCALE GENOMIC DNA]</scope>
    <source>
        <strain evidence="2 3">J12C1-MA-4</strain>
    </source>
</reference>
<keyword evidence="1" id="KW-1133">Transmembrane helix</keyword>
<dbReference type="AlphaFoldDB" id="A0A8F6TYB4"/>
<dbReference type="EMBL" id="CP079194">
    <property type="protein sequence ID" value="QXT41157.1"/>
    <property type="molecule type" value="Genomic_DNA"/>
</dbReference>
<proteinExistence type="predicted"/>
<dbReference type="RefSeq" id="WP_219004814.1">
    <property type="nucleotide sequence ID" value="NZ_CP079194.1"/>
</dbReference>
<dbReference type="KEGG" id="gce:KYE46_08100"/>